<dbReference type="GO" id="GO:0071013">
    <property type="term" value="C:catalytic step 2 spliceosome"/>
    <property type="evidence" value="ECO:0007669"/>
    <property type="project" value="TreeGrafter"/>
</dbReference>
<comment type="similarity">
    <text evidence="2">Belongs to the ESS2 family.</text>
</comment>
<protein>
    <submittedName>
        <fullName evidence="5">Protein DGCR14</fullName>
    </submittedName>
</protein>
<evidence type="ECO:0000313" key="5">
    <source>
        <dbReference type="EMBL" id="OXG11358.1"/>
    </source>
</evidence>
<dbReference type="Pfam" id="PF09751">
    <property type="entry name" value="Es2"/>
    <property type="match status" value="2"/>
</dbReference>
<feature type="compositionally biased region" description="Basic and acidic residues" evidence="4">
    <location>
        <begin position="390"/>
        <end position="417"/>
    </location>
</feature>
<organism evidence="5 6">
    <name type="scientific">Cryptococcus neoformans Tu259-1</name>
    <dbReference type="NCBI Taxonomy" id="1230072"/>
    <lineage>
        <taxon>Eukaryota</taxon>
        <taxon>Fungi</taxon>
        <taxon>Dikarya</taxon>
        <taxon>Basidiomycota</taxon>
        <taxon>Agaricomycotina</taxon>
        <taxon>Tremellomycetes</taxon>
        <taxon>Tremellales</taxon>
        <taxon>Cryptococcaceae</taxon>
        <taxon>Cryptococcus</taxon>
        <taxon>Cryptococcus neoformans species complex</taxon>
    </lineage>
</organism>
<evidence type="ECO:0000256" key="3">
    <source>
        <dbReference type="ARBA" id="ARBA00023242"/>
    </source>
</evidence>
<feature type="compositionally biased region" description="Polar residues" evidence="4">
    <location>
        <begin position="696"/>
        <end position="711"/>
    </location>
</feature>
<accession>A0A854QB12</accession>
<feature type="compositionally biased region" description="Low complexity" evidence="4">
    <location>
        <begin position="298"/>
        <end position="333"/>
    </location>
</feature>
<feature type="compositionally biased region" description="Basic and acidic residues" evidence="4">
    <location>
        <begin position="601"/>
        <end position="626"/>
    </location>
</feature>
<feature type="compositionally biased region" description="Pro residues" evidence="4">
    <location>
        <begin position="334"/>
        <end position="347"/>
    </location>
</feature>
<comment type="caution">
    <text evidence="5">The sequence shown here is derived from an EMBL/GenBank/DDBJ whole genome shotgun (WGS) entry which is preliminary data.</text>
</comment>
<evidence type="ECO:0000256" key="4">
    <source>
        <dbReference type="SAM" id="MobiDB-lite"/>
    </source>
</evidence>
<comment type="subcellular location">
    <subcellularLocation>
        <location evidence="1">Nucleus</location>
    </subcellularLocation>
</comment>
<keyword evidence="3" id="KW-0539">Nucleus</keyword>
<feature type="compositionally biased region" description="Low complexity" evidence="4">
    <location>
        <begin position="451"/>
        <end position="474"/>
    </location>
</feature>
<evidence type="ECO:0000313" key="6">
    <source>
        <dbReference type="Proteomes" id="UP000199727"/>
    </source>
</evidence>
<feature type="region of interest" description="Disordered" evidence="4">
    <location>
        <begin position="134"/>
        <end position="177"/>
    </location>
</feature>
<evidence type="ECO:0000256" key="2">
    <source>
        <dbReference type="ARBA" id="ARBA00009072"/>
    </source>
</evidence>
<gene>
    <name evidence="5" type="ORF">C361_06462</name>
</gene>
<dbReference type="PANTHER" id="PTHR12940:SF0">
    <property type="entry name" value="SPLICING FACTOR ESS-2 HOMOLOG"/>
    <property type="match status" value="1"/>
</dbReference>
<feature type="region of interest" description="Disordered" evidence="4">
    <location>
        <begin position="439"/>
        <end position="553"/>
    </location>
</feature>
<sequence>MPDRLLGADAHALLPRAAAPRIERGPDAGARSLYQQHVLDEDTYTRALSHIIARDFFPHLPHLHATNQYLAALHANDPHRLSASIRTLAALARRDAHGIPDSAAERTEYSMAGTPYIAMPGSGGRPLRTPVGARGWDTPLGSTSRRRGIHDDILDHNSHSPPHPEHPHPPKRQRRLPPVRDDLSLDAFQRNFTSEDNASFVHILDEENRRRREEKFGWAFEAEKKAEARRIEGEVRRRMILDRAKSGGWRVDGDGRRLIGGLAEGGRDRAEGEAWRDIKAIEHVAEGEAGVDPETSTALIPSSSAPHPSSSALIPSSSALHPSSSSALILSSSSPPPPLSEIPLPPKHPLAEALADAGLPPTALISSTDGKIVPHLETASGALTVSAPEGGDRGRGDEERKERERREREVLGEEKGETLSAAGSGVDMWKYKARNNLMFLPDANTNPYPDPSSSSLSLSTSTSAPPIPISAARPSVKHSNTRLHEDDPTWTAAGGKNGEKSKGGSVRASSPSRSLIDAAVRGTPYRQGDTNQLPSINNYPLVRPDASPSPHDLPSLLTWGTLLATPRALDGGSRSSNNDNGIGMGDPLEAQEQEQPAFRLPETKKRDEIGRRLADKASRSMRDKARGFTSRPSSSSSGLRGGKTPGSMGPPATPRRHADSLTPAAKRLLEKTVGRTPMSASRTGSGAGGESRSSRPQKNMGWTPTPRYSRS</sequence>
<feature type="compositionally biased region" description="Basic and acidic residues" evidence="4">
    <location>
        <begin position="149"/>
        <end position="168"/>
    </location>
</feature>
<feature type="region of interest" description="Disordered" evidence="4">
    <location>
        <begin position="286"/>
        <end position="347"/>
    </location>
</feature>
<name>A0A854QB12_CRYNE</name>
<feature type="compositionally biased region" description="Low complexity" evidence="4">
    <location>
        <begin position="627"/>
        <end position="638"/>
    </location>
</feature>
<dbReference type="AlphaFoldDB" id="A0A854QB12"/>
<dbReference type="Proteomes" id="UP000199727">
    <property type="component" value="Unassembled WGS sequence"/>
</dbReference>
<reference evidence="5 6" key="1">
    <citation type="submission" date="2017-06" db="EMBL/GenBank/DDBJ databases">
        <title>Global population genomics of the pathogenic fungus Cryptococcus neoformans var. grubii.</title>
        <authorList>
            <person name="Cuomo C."/>
            <person name="Litvintseva A."/>
            <person name="Chen Y."/>
            <person name="Young S."/>
            <person name="Zeng Q."/>
            <person name="Chapman S."/>
            <person name="Gujja S."/>
            <person name="Saif S."/>
            <person name="Birren B."/>
        </authorList>
    </citation>
    <scope>NUCLEOTIDE SEQUENCE [LARGE SCALE GENOMIC DNA]</scope>
    <source>
        <strain evidence="5 6">Tu259-1</strain>
    </source>
</reference>
<dbReference type="OrthoDB" id="19679at2759"/>
<dbReference type="PANTHER" id="PTHR12940">
    <property type="entry name" value="ES-2 PROTEIN - RELATED"/>
    <property type="match status" value="1"/>
</dbReference>
<dbReference type="InterPro" id="IPR019148">
    <property type="entry name" value="Nuclear_protein_DGCR14_ESS-2"/>
</dbReference>
<feature type="region of interest" description="Disordered" evidence="4">
    <location>
        <begin position="375"/>
        <end position="424"/>
    </location>
</feature>
<proteinExistence type="inferred from homology"/>
<feature type="compositionally biased region" description="Polar residues" evidence="4">
    <location>
        <begin position="528"/>
        <end position="538"/>
    </location>
</feature>
<feature type="region of interest" description="Disordered" evidence="4">
    <location>
        <begin position="566"/>
        <end position="711"/>
    </location>
</feature>
<dbReference type="EMBL" id="AMKT01000098">
    <property type="protein sequence ID" value="OXG11358.1"/>
    <property type="molecule type" value="Genomic_DNA"/>
</dbReference>
<evidence type="ECO:0000256" key="1">
    <source>
        <dbReference type="ARBA" id="ARBA00004123"/>
    </source>
</evidence>